<comment type="similarity">
    <text evidence="1">Belongs to the short-chain dehydrogenases/reductases (SDR) family.</text>
</comment>
<dbReference type="InterPro" id="IPR036291">
    <property type="entry name" value="NAD(P)-bd_dom_sf"/>
</dbReference>
<evidence type="ECO:0000259" key="3">
    <source>
        <dbReference type="SMART" id="SM00822"/>
    </source>
</evidence>
<dbReference type="SMART" id="SM00822">
    <property type="entry name" value="PKS_KR"/>
    <property type="match status" value="1"/>
</dbReference>
<dbReference type="CDD" id="cd05233">
    <property type="entry name" value="SDR_c"/>
    <property type="match status" value="1"/>
</dbReference>
<accession>A0A381NSC0</accession>
<dbReference type="PANTHER" id="PTHR42760">
    <property type="entry name" value="SHORT-CHAIN DEHYDROGENASES/REDUCTASES FAMILY MEMBER"/>
    <property type="match status" value="1"/>
</dbReference>
<name>A0A381NSC0_9ZZZZ</name>
<dbReference type="GO" id="GO:0016616">
    <property type="term" value="F:oxidoreductase activity, acting on the CH-OH group of donors, NAD or NADP as acceptor"/>
    <property type="evidence" value="ECO:0007669"/>
    <property type="project" value="TreeGrafter"/>
</dbReference>
<dbReference type="EMBL" id="UINC01000537">
    <property type="protein sequence ID" value="SUZ57024.1"/>
    <property type="molecule type" value="Genomic_DNA"/>
</dbReference>
<dbReference type="InterPro" id="IPR057326">
    <property type="entry name" value="KR_dom"/>
</dbReference>
<dbReference type="GO" id="GO:0006633">
    <property type="term" value="P:fatty acid biosynthetic process"/>
    <property type="evidence" value="ECO:0007669"/>
    <property type="project" value="TreeGrafter"/>
</dbReference>
<dbReference type="AlphaFoldDB" id="A0A381NSC0"/>
<dbReference type="GO" id="GO:0048038">
    <property type="term" value="F:quinone binding"/>
    <property type="evidence" value="ECO:0007669"/>
    <property type="project" value="TreeGrafter"/>
</dbReference>
<protein>
    <recommendedName>
        <fullName evidence="3">Ketoreductase domain-containing protein</fullName>
    </recommendedName>
</protein>
<sequence length="263" mass="27894">MDNNKLNGDVAIVTGGNSGIGEATAHLLAKEGAKVALLARREKEGKKVESAIKASGGEATFFQCDVAEPRQVDEVVNNVASTYGKISVLFNNAGGGDKGNFPNETDEGWERVIAVNLNGTFYVSRAAWPHLIESRNGRIVNMSSLAAQRGFSKNMYDLVGRGPSSSYYAAKAGVDAFTRYAAGMGGQHNIRVNGVRPGQIITPLTDVGGGNHSLKRAFDFIQILDGPGYPDDVANTVLFLVSNDSRFITGEIINVDGGMPGKL</sequence>
<proteinExistence type="inferred from homology"/>
<dbReference type="Pfam" id="PF13561">
    <property type="entry name" value="adh_short_C2"/>
    <property type="match status" value="1"/>
</dbReference>
<dbReference type="FunFam" id="3.40.50.720:FF:000084">
    <property type="entry name" value="Short-chain dehydrogenase reductase"/>
    <property type="match status" value="1"/>
</dbReference>
<evidence type="ECO:0000313" key="4">
    <source>
        <dbReference type="EMBL" id="SUZ57024.1"/>
    </source>
</evidence>
<dbReference type="PRINTS" id="PR00081">
    <property type="entry name" value="GDHRDH"/>
</dbReference>
<dbReference type="InterPro" id="IPR002347">
    <property type="entry name" value="SDR_fam"/>
</dbReference>
<evidence type="ECO:0000256" key="2">
    <source>
        <dbReference type="ARBA" id="ARBA00023002"/>
    </source>
</evidence>
<feature type="domain" description="Ketoreductase" evidence="3">
    <location>
        <begin position="9"/>
        <end position="200"/>
    </location>
</feature>
<reference evidence="4" key="1">
    <citation type="submission" date="2018-05" db="EMBL/GenBank/DDBJ databases">
        <authorList>
            <person name="Lanie J.A."/>
            <person name="Ng W.-L."/>
            <person name="Kazmierczak K.M."/>
            <person name="Andrzejewski T.M."/>
            <person name="Davidsen T.M."/>
            <person name="Wayne K.J."/>
            <person name="Tettelin H."/>
            <person name="Glass J.I."/>
            <person name="Rusch D."/>
            <person name="Podicherti R."/>
            <person name="Tsui H.-C.T."/>
            <person name="Winkler M.E."/>
        </authorList>
    </citation>
    <scope>NUCLEOTIDE SEQUENCE</scope>
</reference>
<gene>
    <name evidence="4" type="ORF">METZ01_LOCUS9878</name>
</gene>
<dbReference type="SUPFAM" id="SSF51735">
    <property type="entry name" value="NAD(P)-binding Rossmann-fold domains"/>
    <property type="match status" value="1"/>
</dbReference>
<organism evidence="4">
    <name type="scientific">marine metagenome</name>
    <dbReference type="NCBI Taxonomy" id="408172"/>
    <lineage>
        <taxon>unclassified sequences</taxon>
        <taxon>metagenomes</taxon>
        <taxon>ecological metagenomes</taxon>
    </lineage>
</organism>
<dbReference type="PANTHER" id="PTHR42760:SF133">
    <property type="entry name" value="3-OXOACYL-[ACYL-CARRIER-PROTEIN] REDUCTASE"/>
    <property type="match status" value="1"/>
</dbReference>
<evidence type="ECO:0000256" key="1">
    <source>
        <dbReference type="ARBA" id="ARBA00006484"/>
    </source>
</evidence>
<dbReference type="Gene3D" id="3.40.50.720">
    <property type="entry name" value="NAD(P)-binding Rossmann-like Domain"/>
    <property type="match status" value="1"/>
</dbReference>
<dbReference type="PRINTS" id="PR00080">
    <property type="entry name" value="SDRFAMILY"/>
</dbReference>
<keyword evidence="2" id="KW-0560">Oxidoreductase</keyword>